<evidence type="ECO:0000256" key="5">
    <source>
        <dbReference type="ARBA" id="ARBA00022833"/>
    </source>
</evidence>
<dbReference type="PROSITE" id="PS50157">
    <property type="entry name" value="ZINC_FINGER_C2H2_2"/>
    <property type="match status" value="3"/>
</dbReference>
<accession>A0ABR2WNX1</accession>
<evidence type="ECO:0000256" key="2">
    <source>
        <dbReference type="ARBA" id="ARBA00022723"/>
    </source>
</evidence>
<proteinExistence type="predicted"/>
<dbReference type="Pfam" id="PF00096">
    <property type="entry name" value="zf-C2H2"/>
    <property type="match status" value="3"/>
</dbReference>
<evidence type="ECO:0000256" key="1">
    <source>
        <dbReference type="ARBA" id="ARBA00004123"/>
    </source>
</evidence>
<keyword evidence="6" id="KW-0539">Nucleus</keyword>
<dbReference type="InterPro" id="IPR050527">
    <property type="entry name" value="Snail/Krueppel_Znf"/>
</dbReference>
<feature type="domain" description="C2H2-type" evidence="9">
    <location>
        <begin position="250"/>
        <end position="277"/>
    </location>
</feature>
<dbReference type="SMART" id="SM00355">
    <property type="entry name" value="ZnF_C2H2"/>
    <property type="match status" value="3"/>
</dbReference>
<dbReference type="PROSITE" id="PS00028">
    <property type="entry name" value="ZINC_FINGER_C2H2_1"/>
    <property type="match status" value="2"/>
</dbReference>
<keyword evidence="4 7" id="KW-0863">Zinc-finger</keyword>
<feature type="compositionally biased region" description="Polar residues" evidence="8">
    <location>
        <begin position="235"/>
        <end position="245"/>
    </location>
</feature>
<dbReference type="PANTHER" id="PTHR24388">
    <property type="entry name" value="ZINC FINGER PROTEIN"/>
    <property type="match status" value="1"/>
</dbReference>
<comment type="caution">
    <text evidence="10">The sequence shown here is derived from an EMBL/GenBank/DDBJ whole genome shotgun (WGS) entry which is preliminary data.</text>
</comment>
<keyword evidence="2" id="KW-0479">Metal-binding</keyword>
<evidence type="ECO:0000256" key="8">
    <source>
        <dbReference type="SAM" id="MobiDB-lite"/>
    </source>
</evidence>
<gene>
    <name evidence="10" type="ORF">K7432_010357</name>
</gene>
<keyword evidence="3" id="KW-0677">Repeat</keyword>
<keyword evidence="5" id="KW-0862">Zinc</keyword>
<evidence type="ECO:0000256" key="7">
    <source>
        <dbReference type="PROSITE-ProRule" id="PRU00042"/>
    </source>
</evidence>
<keyword evidence="11" id="KW-1185">Reference proteome</keyword>
<feature type="domain" description="C2H2-type" evidence="9">
    <location>
        <begin position="309"/>
        <end position="335"/>
    </location>
</feature>
<evidence type="ECO:0000259" key="9">
    <source>
        <dbReference type="PROSITE" id="PS50157"/>
    </source>
</evidence>
<dbReference type="Gene3D" id="3.30.160.60">
    <property type="entry name" value="Classic Zinc Finger"/>
    <property type="match status" value="3"/>
</dbReference>
<evidence type="ECO:0000256" key="3">
    <source>
        <dbReference type="ARBA" id="ARBA00022737"/>
    </source>
</evidence>
<dbReference type="Proteomes" id="UP001479436">
    <property type="component" value="Unassembled WGS sequence"/>
</dbReference>
<name>A0ABR2WNX1_9FUNG</name>
<evidence type="ECO:0000256" key="6">
    <source>
        <dbReference type="ARBA" id="ARBA00023242"/>
    </source>
</evidence>
<sequence>MFNNDKYANICSKHSNRKKFPKNYMSVRTRSTLDMDFTVFDHVEMSSYSDSTMLTSMTETPIQSNTDHTYRSLFPSNSSLSSTSTPQLMYANTQLMSPFLNTPLHQKNPLSSCTPFAPIYPSQESVSTLSSPQNHSYELSSVQTTPFLTPQVEFQPPGFSSNPVPDQSSFDFSLFCKGGSFHVDDENYEDKQHAFVAPLEEVTSRNHNADTILKPKNLVQKSSLLESSQEEKTTGYSSKNKSTAPQDKKYGCPICGVHFARKFNLNVHVRGHDPKLARPFNCPDCSKSFGRKHDLSRHLATVHNGERPHHCPDCQKHFSRKDGLQRHIAKGCTNG</sequence>
<dbReference type="PANTHER" id="PTHR24388:SF54">
    <property type="entry name" value="PROTEIN ESCARGOT"/>
    <property type="match status" value="1"/>
</dbReference>
<protein>
    <recommendedName>
        <fullName evidence="9">C2H2-type domain-containing protein</fullName>
    </recommendedName>
</protein>
<reference evidence="10 11" key="1">
    <citation type="submission" date="2023-04" db="EMBL/GenBank/DDBJ databases">
        <title>Genome of Basidiobolus ranarum AG-B5.</title>
        <authorList>
            <person name="Stajich J.E."/>
            <person name="Carter-House D."/>
            <person name="Gryganskyi A."/>
        </authorList>
    </citation>
    <scope>NUCLEOTIDE SEQUENCE [LARGE SCALE GENOMIC DNA]</scope>
    <source>
        <strain evidence="10 11">AG-B5</strain>
    </source>
</reference>
<dbReference type="SUPFAM" id="SSF57667">
    <property type="entry name" value="beta-beta-alpha zinc fingers"/>
    <property type="match status" value="2"/>
</dbReference>
<evidence type="ECO:0000313" key="11">
    <source>
        <dbReference type="Proteomes" id="UP001479436"/>
    </source>
</evidence>
<dbReference type="InterPro" id="IPR036236">
    <property type="entry name" value="Znf_C2H2_sf"/>
</dbReference>
<feature type="domain" description="C2H2-type" evidence="9">
    <location>
        <begin position="280"/>
        <end position="308"/>
    </location>
</feature>
<dbReference type="EMBL" id="JASJQH010000708">
    <property type="protein sequence ID" value="KAK9763199.1"/>
    <property type="molecule type" value="Genomic_DNA"/>
</dbReference>
<evidence type="ECO:0000313" key="10">
    <source>
        <dbReference type="EMBL" id="KAK9763199.1"/>
    </source>
</evidence>
<organism evidence="10 11">
    <name type="scientific">Basidiobolus ranarum</name>
    <dbReference type="NCBI Taxonomy" id="34480"/>
    <lineage>
        <taxon>Eukaryota</taxon>
        <taxon>Fungi</taxon>
        <taxon>Fungi incertae sedis</taxon>
        <taxon>Zoopagomycota</taxon>
        <taxon>Entomophthoromycotina</taxon>
        <taxon>Basidiobolomycetes</taxon>
        <taxon>Basidiobolales</taxon>
        <taxon>Basidiobolaceae</taxon>
        <taxon>Basidiobolus</taxon>
    </lineage>
</organism>
<feature type="region of interest" description="Disordered" evidence="8">
    <location>
        <begin position="223"/>
        <end position="246"/>
    </location>
</feature>
<comment type="subcellular location">
    <subcellularLocation>
        <location evidence="1">Nucleus</location>
    </subcellularLocation>
</comment>
<dbReference type="InterPro" id="IPR013087">
    <property type="entry name" value="Znf_C2H2_type"/>
</dbReference>
<evidence type="ECO:0000256" key="4">
    <source>
        <dbReference type="ARBA" id="ARBA00022771"/>
    </source>
</evidence>